<evidence type="ECO:0000256" key="1">
    <source>
        <dbReference type="SAM" id="SignalP"/>
    </source>
</evidence>
<name>A0ABW0T129_9GAMM</name>
<dbReference type="InterPro" id="IPR015943">
    <property type="entry name" value="WD40/YVTN_repeat-like_dom_sf"/>
</dbReference>
<reference evidence="3" key="1">
    <citation type="journal article" date="2019" name="Int. J. Syst. Evol. Microbiol.">
        <title>The Global Catalogue of Microorganisms (GCM) 10K type strain sequencing project: providing services to taxonomists for standard genome sequencing and annotation.</title>
        <authorList>
            <consortium name="The Broad Institute Genomics Platform"/>
            <consortium name="The Broad Institute Genome Sequencing Center for Infectious Disease"/>
            <person name="Wu L."/>
            <person name="Ma J."/>
        </authorList>
    </citation>
    <scope>NUCLEOTIDE SEQUENCE [LARGE SCALE GENOMIC DNA]</scope>
    <source>
        <strain evidence="3">CGMCC 1.13587</strain>
    </source>
</reference>
<dbReference type="Gene3D" id="2.130.10.10">
    <property type="entry name" value="YVTN repeat-like/Quinoprotein amine dehydrogenase"/>
    <property type="match status" value="2"/>
</dbReference>
<feature type="chain" id="PRO_5046557224" evidence="1">
    <location>
        <begin position="19"/>
        <end position="349"/>
    </location>
</feature>
<dbReference type="InterPro" id="IPR011048">
    <property type="entry name" value="Haem_d1_sf"/>
</dbReference>
<comment type="caution">
    <text evidence="2">The sequence shown here is derived from an EMBL/GenBank/DDBJ whole genome shotgun (WGS) entry which is preliminary data.</text>
</comment>
<sequence length="349" mass="36393">MKTPAFALLLAAAAPAMAAAQAAVSHHGLPPMPLAPPAIPTYAVTAQHALGGVGGWDYLSLDPAAHHLFIARDDRVMVVDTTSGKLLAEIPGMQHAHGVALIPMGHRGYVSNGHGDNITVIDTDTFKVTGHIAVSGKDPDAIIVDAASGHVLAMNGHSNNISVIDPVAGRELTTIALPSNPEFAVSDGKGNLWVNLEDSAQLAHIDLNTNKLLQTWSLAPCEGPTGLAFDAGMQRLFSVCANGMLIVTDATNGHHVAEIAIGKRPDAVAWDAERKLVLSSNGEGTLSVVQQYAQHGKERYRVAATVPTLKSARTLALDADTHEVFLVGAQKAGKGMPVEGFEVLVVGGK</sequence>
<dbReference type="PANTHER" id="PTHR47197">
    <property type="entry name" value="PROTEIN NIRF"/>
    <property type="match status" value="1"/>
</dbReference>
<evidence type="ECO:0000313" key="3">
    <source>
        <dbReference type="Proteomes" id="UP001596111"/>
    </source>
</evidence>
<keyword evidence="3" id="KW-1185">Reference proteome</keyword>
<proteinExistence type="predicted"/>
<gene>
    <name evidence="2" type="ORF">ACFPPB_16415</name>
</gene>
<dbReference type="RefSeq" id="WP_377329042.1">
    <property type="nucleotide sequence ID" value="NZ_JBHSNG010000022.1"/>
</dbReference>
<dbReference type="SUPFAM" id="SSF51004">
    <property type="entry name" value="C-terminal (heme d1) domain of cytochrome cd1-nitrite reductase"/>
    <property type="match status" value="1"/>
</dbReference>
<feature type="signal peptide" evidence="1">
    <location>
        <begin position="1"/>
        <end position="18"/>
    </location>
</feature>
<dbReference type="InterPro" id="IPR051200">
    <property type="entry name" value="Host-pathogen_enzymatic-act"/>
</dbReference>
<organism evidence="2 3">
    <name type="scientific">Rhodanobacter terrae</name>
    <dbReference type="NCBI Taxonomy" id="418647"/>
    <lineage>
        <taxon>Bacteria</taxon>
        <taxon>Pseudomonadati</taxon>
        <taxon>Pseudomonadota</taxon>
        <taxon>Gammaproteobacteria</taxon>
        <taxon>Lysobacterales</taxon>
        <taxon>Rhodanobacteraceae</taxon>
        <taxon>Rhodanobacter</taxon>
    </lineage>
</organism>
<evidence type="ECO:0000313" key="2">
    <source>
        <dbReference type="EMBL" id="MFC5582705.1"/>
    </source>
</evidence>
<keyword evidence="1" id="KW-0732">Signal</keyword>
<accession>A0ABW0T129</accession>
<dbReference type="Proteomes" id="UP001596111">
    <property type="component" value="Unassembled WGS sequence"/>
</dbReference>
<protein>
    <submittedName>
        <fullName evidence="2">YncE family protein</fullName>
    </submittedName>
</protein>
<dbReference type="EMBL" id="JBHSNG010000022">
    <property type="protein sequence ID" value="MFC5582705.1"/>
    <property type="molecule type" value="Genomic_DNA"/>
</dbReference>
<dbReference type="PANTHER" id="PTHR47197:SF3">
    <property type="entry name" value="DIHYDRO-HEME D1 DEHYDROGENASE"/>
    <property type="match status" value="1"/>
</dbReference>